<dbReference type="STRING" id="1172194.WQQ_37290"/>
<evidence type="ECO:0000256" key="3">
    <source>
        <dbReference type="ARBA" id="ARBA00023163"/>
    </source>
</evidence>
<keyword evidence="1" id="KW-0805">Transcription regulation</keyword>
<dbReference type="GO" id="GO:0003677">
    <property type="term" value="F:DNA binding"/>
    <property type="evidence" value="ECO:0007669"/>
    <property type="project" value="UniProtKB-KW"/>
</dbReference>
<dbReference type="CDD" id="cd06170">
    <property type="entry name" value="LuxR_C_like"/>
    <property type="match status" value="1"/>
</dbReference>
<dbReference type="InterPro" id="IPR036388">
    <property type="entry name" value="WH-like_DNA-bd_sf"/>
</dbReference>
<evidence type="ECO:0000259" key="4">
    <source>
        <dbReference type="PROSITE" id="PS50043"/>
    </source>
</evidence>
<dbReference type="Proteomes" id="UP000003704">
    <property type="component" value="Unassembled WGS sequence"/>
</dbReference>
<protein>
    <recommendedName>
        <fullName evidence="4">HTH luxR-type domain-containing protein</fullName>
    </recommendedName>
</protein>
<gene>
    <name evidence="5" type="ORF">WQQ_37290</name>
</gene>
<dbReference type="PROSITE" id="PS50043">
    <property type="entry name" value="HTH_LUXR_2"/>
    <property type="match status" value="1"/>
</dbReference>
<proteinExistence type="predicted"/>
<name>I7Z9P0_9GAMM</name>
<evidence type="ECO:0000256" key="2">
    <source>
        <dbReference type="ARBA" id="ARBA00023125"/>
    </source>
</evidence>
<feature type="domain" description="HTH luxR-type" evidence="4">
    <location>
        <begin position="483"/>
        <end position="548"/>
    </location>
</feature>
<dbReference type="Pfam" id="PF00196">
    <property type="entry name" value="GerE"/>
    <property type="match status" value="1"/>
</dbReference>
<keyword evidence="2" id="KW-0238">DNA-binding</keyword>
<keyword evidence="6" id="KW-1185">Reference proteome</keyword>
<dbReference type="PANTHER" id="PTHR43214:SF41">
    <property type="entry name" value="NITRATE_NITRITE RESPONSE REGULATOR PROTEIN NARP"/>
    <property type="match status" value="1"/>
</dbReference>
<dbReference type="SUPFAM" id="SSF46894">
    <property type="entry name" value="C-terminal effector domain of the bipartite response regulators"/>
    <property type="match status" value="1"/>
</dbReference>
<dbReference type="PRINTS" id="PR00038">
    <property type="entry name" value="HTHLUXR"/>
</dbReference>
<dbReference type="InterPro" id="IPR000792">
    <property type="entry name" value="Tscrpt_reg_LuxR_C"/>
</dbReference>
<accession>I7Z9P0</accession>
<reference evidence="5 6" key="1">
    <citation type="journal article" date="2012" name="J. Bacteriol.">
        <title>Genome Sequence of n-Alkane-Degrading Hydrocarboniphaga effusa Strain AP103T (ATCC BAA-332T).</title>
        <authorList>
            <person name="Chang H.K."/>
            <person name="Zylstra G.J."/>
            <person name="Chae J.C."/>
        </authorList>
    </citation>
    <scope>NUCLEOTIDE SEQUENCE [LARGE SCALE GENOMIC DNA]</scope>
    <source>
        <strain evidence="5 6">AP103</strain>
    </source>
</reference>
<evidence type="ECO:0000256" key="1">
    <source>
        <dbReference type="ARBA" id="ARBA00023015"/>
    </source>
</evidence>
<dbReference type="PANTHER" id="PTHR43214">
    <property type="entry name" value="TWO-COMPONENT RESPONSE REGULATOR"/>
    <property type="match status" value="1"/>
</dbReference>
<dbReference type="InterPro" id="IPR039420">
    <property type="entry name" value="WalR-like"/>
</dbReference>
<dbReference type="EMBL" id="AKGD01000003">
    <property type="protein sequence ID" value="EIT68534.1"/>
    <property type="molecule type" value="Genomic_DNA"/>
</dbReference>
<dbReference type="GO" id="GO:0006355">
    <property type="term" value="P:regulation of DNA-templated transcription"/>
    <property type="evidence" value="ECO:0007669"/>
    <property type="project" value="InterPro"/>
</dbReference>
<comment type="caution">
    <text evidence="5">The sequence shown here is derived from an EMBL/GenBank/DDBJ whole genome shotgun (WGS) entry which is preliminary data.</text>
</comment>
<dbReference type="SMART" id="SM00421">
    <property type="entry name" value="HTH_LUXR"/>
    <property type="match status" value="1"/>
</dbReference>
<sequence length="550" mass="60903">MTSADIQAQARGLLARDRVGQAVRLALDHGLDDLAAELLAHGWVGMVCGAAEFEGFFEAIERIGSQRYRHWPQLEAASIYALTMQLHLRIAALRLDELEQRVPALLRENRSFLVEHQRAPFDRPDPRDGMYSWIAMMRVAQAAFGGRSEDALRLADDWRTRFARAPDHEFATVAVNEALALSMLDRTREAEREALAALRIFRRVRFEHGMVSAAVCAGCMKALSGRVNDAAALLDAAFDEAAPRLAQAPETRASLDVARNFTAFERGDIEAALADAMDRIEGRRPSPRLPVMLLIDRFVAARALMALGRAHQAAALLARPDLERPAGDWRFWDQLLTLERVRVAAVCGDYSGIDGPPDVLALLKLLTLAQRNPSAIALAALRKMVREAEDRQQESRLFMALLMKARVEQHTGNSLQARRSVTRLITAPMLRERLGSLASLAPALQPMFGDALRGLLEASGNRDERLLRLARLTGVAVEAAAEAGAPAEPLSPREEQIGAALLEGLSNRQITQRIHLSEQTVRWHLWKLFQKLGVSNRLGAAQRLSSRRPN</sequence>
<dbReference type="InterPro" id="IPR016032">
    <property type="entry name" value="Sig_transdc_resp-reg_C-effctor"/>
</dbReference>
<evidence type="ECO:0000313" key="6">
    <source>
        <dbReference type="Proteomes" id="UP000003704"/>
    </source>
</evidence>
<dbReference type="AlphaFoldDB" id="I7Z9P0"/>
<keyword evidence="3" id="KW-0804">Transcription</keyword>
<organism evidence="5 6">
    <name type="scientific">Hydrocarboniphaga effusa AP103</name>
    <dbReference type="NCBI Taxonomy" id="1172194"/>
    <lineage>
        <taxon>Bacteria</taxon>
        <taxon>Pseudomonadati</taxon>
        <taxon>Pseudomonadota</taxon>
        <taxon>Gammaproteobacteria</taxon>
        <taxon>Nevskiales</taxon>
        <taxon>Nevskiaceae</taxon>
        <taxon>Hydrocarboniphaga</taxon>
    </lineage>
</organism>
<dbReference type="PROSITE" id="PS50096">
    <property type="entry name" value="IQ"/>
    <property type="match status" value="1"/>
</dbReference>
<dbReference type="Gene3D" id="1.10.10.10">
    <property type="entry name" value="Winged helix-like DNA-binding domain superfamily/Winged helix DNA-binding domain"/>
    <property type="match status" value="1"/>
</dbReference>
<evidence type="ECO:0000313" key="5">
    <source>
        <dbReference type="EMBL" id="EIT68534.1"/>
    </source>
</evidence>